<evidence type="ECO:0000256" key="4">
    <source>
        <dbReference type="ARBA" id="ARBA00022833"/>
    </source>
</evidence>
<dbReference type="PANTHER" id="PTHR23292">
    <property type="entry name" value="LIPOPOLYSACCHARIDE-INDUCED TUMOR NECROSIS FACTOR-ALPHA FACTOR"/>
    <property type="match status" value="1"/>
</dbReference>
<dbReference type="EMBL" id="KQ257471">
    <property type="protein sequence ID" value="KNC96152.1"/>
    <property type="molecule type" value="Genomic_DNA"/>
</dbReference>
<gene>
    <name evidence="8" type="ORF">SPPG_08540</name>
</gene>
<feature type="region of interest" description="Disordered" evidence="6">
    <location>
        <begin position="1"/>
        <end position="39"/>
    </location>
</feature>
<comment type="similarity">
    <text evidence="2">Belongs to the CDIP1/LITAF family.</text>
</comment>
<dbReference type="STRING" id="645134.A0A0L0H4N1"/>
<dbReference type="GeneID" id="27691697"/>
<keyword evidence="5" id="KW-0472">Membrane</keyword>
<evidence type="ECO:0000256" key="6">
    <source>
        <dbReference type="SAM" id="MobiDB-lite"/>
    </source>
</evidence>
<dbReference type="PROSITE" id="PS51837">
    <property type="entry name" value="LITAF"/>
    <property type="match status" value="1"/>
</dbReference>
<evidence type="ECO:0000259" key="7">
    <source>
        <dbReference type="PROSITE" id="PS51837"/>
    </source>
</evidence>
<keyword evidence="3" id="KW-0479">Metal-binding</keyword>
<organism evidence="8 9">
    <name type="scientific">Spizellomyces punctatus (strain DAOM BR117)</name>
    <dbReference type="NCBI Taxonomy" id="645134"/>
    <lineage>
        <taxon>Eukaryota</taxon>
        <taxon>Fungi</taxon>
        <taxon>Fungi incertae sedis</taxon>
        <taxon>Chytridiomycota</taxon>
        <taxon>Chytridiomycota incertae sedis</taxon>
        <taxon>Chytridiomycetes</taxon>
        <taxon>Spizellomycetales</taxon>
        <taxon>Spizellomycetaceae</taxon>
        <taxon>Spizellomyces</taxon>
    </lineage>
</organism>
<dbReference type="eggNOG" id="ENOG502SC6W">
    <property type="taxonomic scope" value="Eukaryota"/>
</dbReference>
<keyword evidence="4" id="KW-0862">Zinc</keyword>
<dbReference type="OMA" id="TFITCPH"/>
<feature type="domain" description="LITAF" evidence="7">
    <location>
        <begin position="82"/>
        <end position="169"/>
    </location>
</feature>
<reference evidence="8 9" key="1">
    <citation type="submission" date="2009-08" db="EMBL/GenBank/DDBJ databases">
        <title>The Genome Sequence of Spizellomyces punctatus strain DAOM BR117.</title>
        <authorList>
            <consortium name="The Broad Institute Genome Sequencing Platform"/>
            <person name="Russ C."/>
            <person name="Cuomo C."/>
            <person name="Shea T."/>
            <person name="Young S.K."/>
            <person name="Zeng Q."/>
            <person name="Koehrsen M."/>
            <person name="Haas B."/>
            <person name="Borodovsky M."/>
            <person name="Guigo R."/>
            <person name="Alvarado L."/>
            <person name="Berlin A."/>
            <person name="Bochicchio J."/>
            <person name="Borenstein D."/>
            <person name="Chapman S."/>
            <person name="Chen Z."/>
            <person name="Engels R."/>
            <person name="Freedman E."/>
            <person name="Gellesch M."/>
            <person name="Goldberg J."/>
            <person name="Griggs A."/>
            <person name="Gujja S."/>
            <person name="Heiman D."/>
            <person name="Hepburn T."/>
            <person name="Howarth C."/>
            <person name="Jen D."/>
            <person name="Larson L."/>
            <person name="Lewis B."/>
            <person name="Mehta T."/>
            <person name="Park D."/>
            <person name="Pearson M."/>
            <person name="Roberts A."/>
            <person name="Saif S."/>
            <person name="Shenoy N."/>
            <person name="Sisk P."/>
            <person name="Stolte C."/>
            <person name="Sykes S."/>
            <person name="Thomson T."/>
            <person name="Walk T."/>
            <person name="White J."/>
            <person name="Yandava C."/>
            <person name="Burger G."/>
            <person name="Gray M.W."/>
            <person name="Holland P.W.H."/>
            <person name="King N."/>
            <person name="Lang F.B.F."/>
            <person name="Roger A.J."/>
            <person name="Ruiz-Trillo I."/>
            <person name="Lander E."/>
            <person name="Nusbaum C."/>
        </authorList>
    </citation>
    <scope>NUCLEOTIDE SEQUENCE [LARGE SCALE GENOMIC DNA]</scope>
    <source>
        <strain evidence="8 9">DAOM BR117</strain>
    </source>
</reference>
<dbReference type="InterPro" id="IPR037519">
    <property type="entry name" value="LITAF_fam"/>
</dbReference>
<feature type="compositionally biased region" description="Polar residues" evidence="6">
    <location>
        <begin position="9"/>
        <end position="19"/>
    </location>
</feature>
<dbReference type="Proteomes" id="UP000053201">
    <property type="component" value="Unassembled WGS sequence"/>
</dbReference>
<dbReference type="AlphaFoldDB" id="A0A0L0H4N1"/>
<evidence type="ECO:0000313" key="9">
    <source>
        <dbReference type="Proteomes" id="UP000053201"/>
    </source>
</evidence>
<dbReference type="GO" id="GO:0008270">
    <property type="term" value="F:zinc ion binding"/>
    <property type="evidence" value="ECO:0007669"/>
    <property type="project" value="TreeGrafter"/>
</dbReference>
<feature type="compositionally biased region" description="Polar residues" evidence="6">
    <location>
        <begin position="28"/>
        <end position="39"/>
    </location>
</feature>
<protein>
    <recommendedName>
        <fullName evidence="7">LITAF domain-containing protein</fullName>
    </recommendedName>
</protein>
<dbReference type="RefSeq" id="XP_016604192.1">
    <property type="nucleotide sequence ID" value="XM_016756690.1"/>
</dbReference>
<dbReference type="OrthoDB" id="5599753at2759"/>
<evidence type="ECO:0000256" key="1">
    <source>
        <dbReference type="ARBA" id="ARBA00004170"/>
    </source>
</evidence>
<evidence type="ECO:0000256" key="5">
    <source>
        <dbReference type="ARBA" id="ARBA00023136"/>
    </source>
</evidence>
<dbReference type="Pfam" id="PF10601">
    <property type="entry name" value="zf-LITAF-like"/>
    <property type="match status" value="1"/>
</dbReference>
<evidence type="ECO:0000256" key="2">
    <source>
        <dbReference type="ARBA" id="ARBA00005975"/>
    </source>
</evidence>
<dbReference type="InterPro" id="IPR006629">
    <property type="entry name" value="LITAF"/>
</dbReference>
<evidence type="ECO:0000256" key="3">
    <source>
        <dbReference type="ARBA" id="ARBA00022723"/>
    </source>
</evidence>
<name>A0A0L0H4N1_SPIPD</name>
<dbReference type="VEuPathDB" id="FungiDB:SPPG_08540"/>
<comment type="subcellular location">
    <subcellularLocation>
        <location evidence="1">Membrane</location>
        <topology evidence="1">Peripheral membrane protein</topology>
    </subcellularLocation>
</comment>
<keyword evidence="9" id="KW-1185">Reference proteome</keyword>
<dbReference type="SMART" id="SM00714">
    <property type="entry name" value="LITAF"/>
    <property type="match status" value="1"/>
</dbReference>
<proteinExistence type="inferred from homology"/>
<evidence type="ECO:0000313" key="8">
    <source>
        <dbReference type="EMBL" id="KNC96152.1"/>
    </source>
</evidence>
<accession>A0A0L0H4N1</accession>
<sequence length="169" mass="18286">MSNPEKKQPNNYESISNDSPPAYAGPHQPSSSAATFTTPLYPQPGGPNYNVYPGTAGGTPYPQAPADYYTAHPQADVYVVRTNTPIGVNVVDGFVMVDAREPLRMHCPFCNTDVVTKVTHAPGLLAYCTSLMLCLVCWPCFCLPFCSGTCQDKIHRCPRCRSTLAVVPA</sequence>
<dbReference type="InParanoid" id="A0A0L0H4N1"/>
<dbReference type="PANTHER" id="PTHR23292:SF6">
    <property type="entry name" value="FI16602P1-RELATED"/>
    <property type="match status" value="1"/>
</dbReference>
<dbReference type="GO" id="GO:0016020">
    <property type="term" value="C:membrane"/>
    <property type="evidence" value="ECO:0007669"/>
    <property type="project" value="UniProtKB-SubCell"/>
</dbReference>